<dbReference type="Proteomes" id="UP000800235">
    <property type="component" value="Unassembled WGS sequence"/>
</dbReference>
<proteinExistence type="predicted"/>
<protein>
    <submittedName>
        <fullName evidence="1">Uncharacterized protein</fullName>
    </submittedName>
</protein>
<reference evidence="1" key="1">
    <citation type="journal article" date="2020" name="Stud. Mycol.">
        <title>101 Dothideomycetes genomes: a test case for predicting lifestyles and emergence of pathogens.</title>
        <authorList>
            <person name="Haridas S."/>
            <person name="Albert R."/>
            <person name="Binder M."/>
            <person name="Bloem J."/>
            <person name="Labutti K."/>
            <person name="Salamov A."/>
            <person name="Andreopoulos B."/>
            <person name="Baker S."/>
            <person name="Barry K."/>
            <person name="Bills G."/>
            <person name="Bluhm B."/>
            <person name="Cannon C."/>
            <person name="Castanera R."/>
            <person name="Culley D."/>
            <person name="Daum C."/>
            <person name="Ezra D."/>
            <person name="Gonzalez J."/>
            <person name="Henrissat B."/>
            <person name="Kuo A."/>
            <person name="Liang C."/>
            <person name="Lipzen A."/>
            <person name="Lutzoni F."/>
            <person name="Magnuson J."/>
            <person name="Mondo S."/>
            <person name="Nolan M."/>
            <person name="Ohm R."/>
            <person name="Pangilinan J."/>
            <person name="Park H.-J."/>
            <person name="Ramirez L."/>
            <person name="Alfaro M."/>
            <person name="Sun H."/>
            <person name="Tritt A."/>
            <person name="Yoshinaga Y."/>
            <person name="Zwiers L.-H."/>
            <person name="Turgeon B."/>
            <person name="Goodwin S."/>
            <person name="Spatafora J."/>
            <person name="Crous P."/>
            <person name="Grigoriev I."/>
        </authorList>
    </citation>
    <scope>NUCLEOTIDE SEQUENCE</scope>
    <source>
        <strain evidence="1">CBS 130266</strain>
    </source>
</reference>
<keyword evidence="2" id="KW-1185">Reference proteome</keyword>
<comment type="caution">
    <text evidence="1">The sequence shown here is derived from an EMBL/GenBank/DDBJ whole genome shotgun (WGS) entry which is preliminary data.</text>
</comment>
<dbReference type="AlphaFoldDB" id="A0A9P4NH49"/>
<dbReference type="EMBL" id="MU007103">
    <property type="protein sequence ID" value="KAF2421072.1"/>
    <property type="molecule type" value="Genomic_DNA"/>
</dbReference>
<name>A0A9P4NH49_9PEZI</name>
<evidence type="ECO:0000313" key="2">
    <source>
        <dbReference type="Proteomes" id="UP000800235"/>
    </source>
</evidence>
<sequence>MSTAKLAVLVEQPSSCVNDLESGLLPWDECDRIEPQASGKRDTAIRPRTIQRRHSRPCLTTASAEALAAKSTGLDTTAIRSVRSDPALKRVKARNDKPLRQESYLSIVEGLEKDFPHLTVLKQIDFAYRSRTDADWAYFRLGSPPLYVATHNCSPETKRSCRVGILDFQDDSPIDKLRQFNVGMNVLGEELQLHPGAFAEAVALYPTDWNTALATKPYTTLRWCRDWPMILDEFLLSRRFGLIPGPSPPDFGDLEPDLHNTELSFLSLIRSIYLLRLPHAGFEIAREEQVTVYVVERSPRRTCNIILFLYDGLKGSPALSDKNQKVKEDQDAFWTDRFVIGQPHHLNPYASSFQQQYHKRIPWSENTVARRLWHRLRIKTSLFNRYTSLETCAMSSVIEVMRQDNCELL</sequence>
<accession>A0A9P4NH49</accession>
<evidence type="ECO:0000313" key="1">
    <source>
        <dbReference type="EMBL" id="KAF2421072.1"/>
    </source>
</evidence>
<gene>
    <name evidence="1" type="ORF">EJ08DRAFT_702234</name>
</gene>
<organism evidence="1 2">
    <name type="scientific">Tothia fuscella</name>
    <dbReference type="NCBI Taxonomy" id="1048955"/>
    <lineage>
        <taxon>Eukaryota</taxon>
        <taxon>Fungi</taxon>
        <taxon>Dikarya</taxon>
        <taxon>Ascomycota</taxon>
        <taxon>Pezizomycotina</taxon>
        <taxon>Dothideomycetes</taxon>
        <taxon>Pleosporomycetidae</taxon>
        <taxon>Venturiales</taxon>
        <taxon>Cylindrosympodiaceae</taxon>
        <taxon>Tothia</taxon>
    </lineage>
</organism>